<sequence length="110" mass="11560">MAALHQLRQAAVLGMVGLLAAAGVGGCAGGTPPRTVSLRMHGQPETATVTVDEQWIGNLARVTRYGVALPPGRHRITVEAPGHFPWDRLVDVKEGDPPVQLDVALVAIPD</sequence>
<organism evidence="2 3">
    <name type="scientific">Pendulispora albinea</name>
    <dbReference type="NCBI Taxonomy" id="2741071"/>
    <lineage>
        <taxon>Bacteria</taxon>
        <taxon>Pseudomonadati</taxon>
        <taxon>Myxococcota</taxon>
        <taxon>Myxococcia</taxon>
        <taxon>Myxococcales</taxon>
        <taxon>Sorangiineae</taxon>
        <taxon>Pendulisporaceae</taxon>
        <taxon>Pendulispora</taxon>
    </lineage>
</organism>
<reference evidence="2 3" key="1">
    <citation type="submission" date="2021-12" db="EMBL/GenBank/DDBJ databases">
        <title>Discovery of the Pendulisporaceae a myxobacterial family with distinct sporulation behavior and unique specialized metabolism.</title>
        <authorList>
            <person name="Garcia R."/>
            <person name="Popoff A."/>
            <person name="Bader C.D."/>
            <person name="Loehr J."/>
            <person name="Walesch S."/>
            <person name="Walt C."/>
            <person name="Boldt J."/>
            <person name="Bunk B."/>
            <person name="Haeckl F.J.F.P.J."/>
            <person name="Gunesch A.P."/>
            <person name="Birkelbach J."/>
            <person name="Nuebel U."/>
            <person name="Pietschmann T."/>
            <person name="Bach T."/>
            <person name="Mueller R."/>
        </authorList>
    </citation>
    <scope>NUCLEOTIDE SEQUENCE [LARGE SCALE GENOMIC DNA]</scope>
    <source>
        <strain evidence="2 3">MSr11954</strain>
    </source>
</reference>
<accession>A0ABZ2MAD3</accession>
<dbReference type="RefSeq" id="WP_394829084.1">
    <property type="nucleotide sequence ID" value="NZ_CP089984.1"/>
</dbReference>
<proteinExistence type="predicted"/>
<dbReference type="EMBL" id="CP089984">
    <property type="protein sequence ID" value="WXB19469.1"/>
    <property type="molecule type" value="Genomic_DNA"/>
</dbReference>
<dbReference type="Pfam" id="PF08308">
    <property type="entry name" value="PEGA"/>
    <property type="match status" value="1"/>
</dbReference>
<dbReference type="Proteomes" id="UP001370348">
    <property type="component" value="Chromosome"/>
</dbReference>
<name>A0ABZ2MAD3_9BACT</name>
<evidence type="ECO:0000313" key="2">
    <source>
        <dbReference type="EMBL" id="WXB19469.1"/>
    </source>
</evidence>
<dbReference type="InterPro" id="IPR013229">
    <property type="entry name" value="PEGA"/>
</dbReference>
<evidence type="ECO:0000259" key="1">
    <source>
        <dbReference type="Pfam" id="PF08308"/>
    </source>
</evidence>
<gene>
    <name evidence="2" type="ORF">LZC94_19850</name>
</gene>
<protein>
    <submittedName>
        <fullName evidence="2">PEGA domain-containing protein</fullName>
    </submittedName>
</protein>
<evidence type="ECO:0000313" key="3">
    <source>
        <dbReference type="Proteomes" id="UP001370348"/>
    </source>
</evidence>
<keyword evidence="3" id="KW-1185">Reference proteome</keyword>
<feature type="domain" description="PEGA" evidence="1">
    <location>
        <begin position="37"/>
        <end position="96"/>
    </location>
</feature>